<evidence type="ECO:0000256" key="3">
    <source>
        <dbReference type="ARBA" id="ARBA00022692"/>
    </source>
</evidence>
<dbReference type="GO" id="GO:0005789">
    <property type="term" value="C:endoplasmic reticulum membrane"/>
    <property type="evidence" value="ECO:0007669"/>
    <property type="project" value="UniProtKB-SubCell"/>
</dbReference>
<accession>A0A9N8YQV4</accession>
<evidence type="ECO:0000256" key="7">
    <source>
        <dbReference type="RuleBase" id="RU363059"/>
    </source>
</evidence>
<comment type="similarity">
    <text evidence="2 7">Belongs to the derlin family.</text>
</comment>
<feature type="region of interest" description="Disordered" evidence="8">
    <location>
        <begin position="104"/>
        <end position="124"/>
    </location>
</feature>
<dbReference type="OrthoDB" id="1716531at2759"/>
<evidence type="ECO:0000256" key="2">
    <source>
        <dbReference type="ARBA" id="ARBA00008917"/>
    </source>
</evidence>
<sequence>MSIIYLWSQYNRDKIVTFMFGLTFKAAYFPFVLLAYEFIASKTIPIRSIVGLCSSHLYYFLDELYPASGGPRLTKTPGWLYRYFPSGGSSSGLRRAYGRIFTPNTESQQHSSGYNWGRGRRLGT</sequence>
<keyword evidence="6 7" id="KW-0472">Membrane</keyword>
<evidence type="ECO:0000256" key="1">
    <source>
        <dbReference type="ARBA" id="ARBA00004477"/>
    </source>
</evidence>
<dbReference type="Pfam" id="PF04511">
    <property type="entry name" value="DER1"/>
    <property type="match status" value="1"/>
</dbReference>
<reference evidence="9" key="1">
    <citation type="submission" date="2021-06" db="EMBL/GenBank/DDBJ databases">
        <authorList>
            <person name="Kallberg Y."/>
            <person name="Tangrot J."/>
            <person name="Rosling A."/>
        </authorList>
    </citation>
    <scope>NUCLEOTIDE SEQUENCE</scope>
    <source>
        <strain evidence="9">MT106</strain>
    </source>
</reference>
<feature type="compositionally biased region" description="Polar residues" evidence="8">
    <location>
        <begin position="104"/>
        <end position="114"/>
    </location>
</feature>
<evidence type="ECO:0000256" key="5">
    <source>
        <dbReference type="ARBA" id="ARBA00022989"/>
    </source>
</evidence>
<comment type="caution">
    <text evidence="9">The sequence shown here is derived from an EMBL/GenBank/DDBJ whole genome shotgun (WGS) entry which is preliminary data.</text>
</comment>
<dbReference type="InterPro" id="IPR007599">
    <property type="entry name" value="DER1"/>
</dbReference>
<proteinExistence type="inferred from homology"/>
<gene>
    <name evidence="9" type="ORF">AGERDE_LOCUS1458</name>
</gene>
<dbReference type="EMBL" id="CAJVPL010000100">
    <property type="protein sequence ID" value="CAG8446651.1"/>
    <property type="molecule type" value="Genomic_DNA"/>
</dbReference>
<comment type="caution">
    <text evidence="7">Lacks conserved residue(s) required for the propagation of feature annotation.</text>
</comment>
<comment type="subcellular location">
    <subcellularLocation>
        <location evidence="1 7">Endoplasmic reticulum membrane</location>
        <topology evidence="1 7">Multi-pass membrane protein</topology>
    </subcellularLocation>
</comment>
<keyword evidence="10" id="KW-1185">Reference proteome</keyword>
<name>A0A9N8YQV4_9GLOM</name>
<evidence type="ECO:0000256" key="6">
    <source>
        <dbReference type="ARBA" id="ARBA00023136"/>
    </source>
</evidence>
<evidence type="ECO:0000256" key="8">
    <source>
        <dbReference type="SAM" id="MobiDB-lite"/>
    </source>
</evidence>
<dbReference type="PANTHER" id="PTHR11009">
    <property type="entry name" value="DER1-LIKE PROTEIN, DERLIN"/>
    <property type="match status" value="1"/>
</dbReference>
<keyword evidence="3 7" id="KW-0812">Transmembrane</keyword>
<evidence type="ECO:0000256" key="4">
    <source>
        <dbReference type="ARBA" id="ARBA00022824"/>
    </source>
</evidence>
<dbReference type="GO" id="GO:0006950">
    <property type="term" value="P:response to stress"/>
    <property type="evidence" value="ECO:0007669"/>
    <property type="project" value="UniProtKB-ARBA"/>
</dbReference>
<dbReference type="Proteomes" id="UP000789831">
    <property type="component" value="Unassembled WGS sequence"/>
</dbReference>
<protein>
    <recommendedName>
        <fullName evidence="7">Derlin</fullName>
    </recommendedName>
</protein>
<evidence type="ECO:0000313" key="9">
    <source>
        <dbReference type="EMBL" id="CAG8446651.1"/>
    </source>
</evidence>
<evidence type="ECO:0000313" key="10">
    <source>
        <dbReference type="Proteomes" id="UP000789831"/>
    </source>
</evidence>
<keyword evidence="5 7" id="KW-1133">Transmembrane helix</keyword>
<keyword evidence="4 7" id="KW-0256">Endoplasmic reticulum</keyword>
<organism evidence="9 10">
    <name type="scientific">Ambispora gerdemannii</name>
    <dbReference type="NCBI Taxonomy" id="144530"/>
    <lineage>
        <taxon>Eukaryota</taxon>
        <taxon>Fungi</taxon>
        <taxon>Fungi incertae sedis</taxon>
        <taxon>Mucoromycota</taxon>
        <taxon>Glomeromycotina</taxon>
        <taxon>Glomeromycetes</taxon>
        <taxon>Archaeosporales</taxon>
        <taxon>Ambisporaceae</taxon>
        <taxon>Ambispora</taxon>
    </lineage>
</organism>
<comment type="function">
    <text evidence="7">May be involved in the degradation of misfolded endoplasmic reticulum (ER) luminal proteins.</text>
</comment>
<feature type="transmembrane region" description="Helical" evidence="7">
    <location>
        <begin position="15"/>
        <end position="39"/>
    </location>
</feature>
<dbReference type="AlphaFoldDB" id="A0A9N8YQV4"/>